<feature type="domain" description="Methyltransferase type 11" evidence="4">
    <location>
        <begin position="31"/>
        <end position="127"/>
    </location>
</feature>
<evidence type="ECO:0000256" key="2">
    <source>
        <dbReference type="ARBA" id="ARBA00022603"/>
    </source>
</evidence>
<organism evidence="5 6">
    <name type="scientific">Malaciobacter molluscorum LMG 25693</name>
    <dbReference type="NCBI Taxonomy" id="870501"/>
    <lineage>
        <taxon>Bacteria</taxon>
        <taxon>Pseudomonadati</taxon>
        <taxon>Campylobacterota</taxon>
        <taxon>Epsilonproteobacteria</taxon>
        <taxon>Campylobacterales</taxon>
        <taxon>Arcobacteraceae</taxon>
        <taxon>Malaciobacter</taxon>
    </lineage>
</organism>
<dbReference type="AlphaFoldDB" id="A0A2G1DGT3"/>
<gene>
    <name evidence="5" type="ORF">CPU12_08840</name>
</gene>
<keyword evidence="3 5" id="KW-0808">Transferase</keyword>
<protein>
    <submittedName>
        <fullName evidence="5">SAM-dependent methyltransferase</fullName>
    </submittedName>
</protein>
<evidence type="ECO:0000259" key="4">
    <source>
        <dbReference type="Pfam" id="PF08241"/>
    </source>
</evidence>
<comment type="caution">
    <text evidence="5">The sequence shown here is derived from an EMBL/GenBank/DDBJ whole genome shotgun (WGS) entry which is preliminary data.</text>
</comment>
<dbReference type="PROSITE" id="PS01131">
    <property type="entry name" value="RRNA_A_DIMETH"/>
    <property type="match status" value="1"/>
</dbReference>
<sequence length="236" mass="27491">MKMKLLETNITQTINEDYLIETLNLDNKTMLELGCGKAIMTRKIANNGINRKVIACEVDENQHKLNLALNEKNIEFKLCGAENIDVEDNSIDIVFMFKSFHHIPAEFMNKALDEIKRVLKPSGFAYISEPLHQGAQNELVAMFHNEEEVRKKAFEAIKNSVDTNKFKLFKEIFFQTEVYYENFNDFENKQMNVTYNEVSITDELKSKIKEKFDSYNNGDEITLLKPFRVDILQKIV</sequence>
<dbReference type="PANTHER" id="PTHR44942">
    <property type="entry name" value="METHYLTRANSF_11 DOMAIN-CONTAINING PROTEIN"/>
    <property type="match status" value="1"/>
</dbReference>
<keyword evidence="2 5" id="KW-0489">Methyltransferase</keyword>
<dbReference type="GO" id="GO:0000179">
    <property type="term" value="F:rRNA (adenine-N6,N6-)-dimethyltransferase activity"/>
    <property type="evidence" value="ECO:0007669"/>
    <property type="project" value="InterPro"/>
</dbReference>
<evidence type="ECO:0000313" key="5">
    <source>
        <dbReference type="EMBL" id="PHO17691.1"/>
    </source>
</evidence>
<accession>A0A2G1DGT3</accession>
<dbReference type="InterPro" id="IPR029063">
    <property type="entry name" value="SAM-dependent_MTases_sf"/>
</dbReference>
<evidence type="ECO:0000256" key="1">
    <source>
        <dbReference type="ARBA" id="ARBA00008361"/>
    </source>
</evidence>
<evidence type="ECO:0000313" key="6">
    <source>
        <dbReference type="Proteomes" id="UP000221222"/>
    </source>
</evidence>
<dbReference type="PANTHER" id="PTHR44942:SF4">
    <property type="entry name" value="METHYLTRANSFERASE TYPE 11 DOMAIN-CONTAINING PROTEIN"/>
    <property type="match status" value="1"/>
</dbReference>
<dbReference type="Proteomes" id="UP000221222">
    <property type="component" value="Unassembled WGS sequence"/>
</dbReference>
<dbReference type="SUPFAM" id="SSF53335">
    <property type="entry name" value="S-adenosyl-L-methionine-dependent methyltransferases"/>
    <property type="match status" value="1"/>
</dbReference>
<dbReference type="Pfam" id="PF08241">
    <property type="entry name" value="Methyltransf_11"/>
    <property type="match status" value="1"/>
</dbReference>
<evidence type="ECO:0000256" key="3">
    <source>
        <dbReference type="ARBA" id="ARBA00022679"/>
    </source>
</evidence>
<dbReference type="Gene3D" id="3.40.50.150">
    <property type="entry name" value="Vaccinia Virus protein VP39"/>
    <property type="match status" value="1"/>
</dbReference>
<keyword evidence="6" id="KW-1185">Reference proteome</keyword>
<dbReference type="InterPro" id="IPR051052">
    <property type="entry name" value="Diverse_substrate_MTase"/>
</dbReference>
<dbReference type="EMBL" id="NXFY01000013">
    <property type="protein sequence ID" value="PHO17691.1"/>
    <property type="molecule type" value="Genomic_DNA"/>
</dbReference>
<proteinExistence type="inferred from homology"/>
<dbReference type="InterPro" id="IPR013216">
    <property type="entry name" value="Methyltransf_11"/>
</dbReference>
<dbReference type="InterPro" id="IPR020596">
    <property type="entry name" value="rRNA_Ade_Mease_Trfase_CS"/>
</dbReference>
<dbReference type="CDD" id="cd02440">
    <property type="entry name" value="AdoMet_MTases"/>
    <property type="match status" value="1"/>
</dbReference>
<reference evidence="5 6" key="1">
    <citation type="submission" date="2017-09" db="EMBL/GenBank/DDBJ databases">
        <title>Arcobacter canalis sp. nov., a new species isolated from a water canal contaminated with urban sewage.</title>
        <authorList>
            <person name="Perez-Cataluna A."/>
            <person name="Salas-Masso N."/>
            <person name="Figueras M.J."/>
        </authorList>
    </citation>
    <scope>NUCLEOTIDE SEQUENCE [LARGE SCALE GENOMIC DNA]</scope>
    <source>
        <strain evidence="5 6">F98-3</strain>
    </source>
</reference>
<name>A0A2G1DGT3_9BACT</name>
<comment type="similarity">
    <text evidence="1">Belongs to the methyltransferase superfamily.</text>
</comment>